<feature type="domain" description="Bacterial alpha-L-rhamnosidase N-terminal" evidence="6">
    <location>
        <begin position="151"/>
        <end position="305"/>
    </location>
</feature>
<protein>
    <recommendedName>
        <fullName evidence="2">alpha-L-rhamnosidase</fullName>
        <ecNumber evidence="2">3.2.1.40</ecNumber>
    </recommendedName>
</protein>
<dbReference type="Gene3D" id="2.60.120.260">
    <property type="entry name" value="Galactose-binding domain-like"/>
    <property type="match status" value="2"/>
</dbReference>
<accession>A0A6A9USN1</accession>
<feature type="domain" description="Alpha-L-rhamnosidase C-terminal" evidence="8">
    <location>
        <begin position="770"/>
        <end position="844"/>
    </location>
</feature>
<dbReference type="InterPro" id="IPR008902">
    <property type="entry name" value="Rhamnosid_concanavalin"/>
</dbReference>
<keyword evidence="3" id="KW-0378">Hydrolase</keyword>
<dbReference type="Pfam" id="PF08531">
    <property type="entry name" value="Bac_rhamnosid_N"/>
    <property type="match status" value="1"/>
</dbReference>
<feature type="compositionally biased region" description="Gly residues" evidence="4">
    <location>
        <begin position="90"/>
        <end position="99"/>
    </location>
</feature>
<comment type="catalytic activity">
    <reaction evidence="1">
        <text>Hydrolysis of terminal non-reducing alpha-L-rhamnose residues in alpha-L-rhamnosides.</text>
        <dbReference type="EC" id="3.2.1.40"/>
    </reaction>
</comment>
<dbReference type="Gene3D" id="1.50.10.10">
    <property type="match status" value="1"/>
</dbReference>
<reference evidence="9 10" key="1">
    <citation type="submission" date="2019-12" db="EMBL/GenBank/DDBJ databases">
        <title>Auraticoccus cholistani sp. nov., an actinomycete isolated from soil of Cholistan desert.</title>
        <authorList>
            <person name="Cheema M.T."/>
        </authorList>
    </citation>
    <scope>NUCLEOTIDE SEQUENCE [LARGE SCALE GENOMIC DNA]</scope>
    <source>
        <strain evidence="9 10">F435</strain>
    </source>
</reference>
<name>A0A6A9USN1_9ACTN</name>
<comment type="caution">
    <text evidence="9">The sequence shown here is derived from an EMBL/GenBank/DDBJ whole genome shotgun (WGS) entry which is preliminary data.</text>
</comment>
<evidence type="ECO:0000256" key="1">
    <source>
        <dbReference type="ARBA" id="ARBA00001445"/>
    </source>
</evidence>
<dbReference type="Gene3D" id="2.60.420.10">
    <property type="entry name" value="Maltose phosphorylase, domain 3"/>
    <property type="match status" value="1"/>
</dbReference>
<evidence type="ECO:0000256" key="2">
    <source>
        <dbReference type="ARBA" id="ARBA00012652"/>
    </source>
</evidence>
<evidence type="ECO:0000313" key="9">
    <source>
        <dbReference type="EMBL" id="MVA74692.1"/>
    </source>
</evidence>
<dbReference type="EC" id="3.2.1.40" evidence="2"/>
<proteinExistence type="predicted"/>
<dbReference type="SUPFAM" id="SSF48208">
    <property type="entry name" value="Six-hairpin glycosidases"/>
    <property type="match status" value="1"/>
</dbReference>
<feature type="domain" description="Alpha-L-rhamnosidase concanavalin-like" evidence="5">
    <location>
        <begin position="321"/>
        <end position="418"/>
    </location>
</feature>
<dbReference type="AlphaFoldDB" id="A0A6A9USN1"/>
<evidence type="ECO:0000313" key="10">
    <source>
        <dbReference type="Proteomes" id="UP000435304"/>
    </source>
</evidence>
<evidence type="ECO:0000256" key="3">
    <source>
        <dbReference type="ARBA" id="ARBA00022801"/>
    </source>
</evidence>
<feature type="domain" description="Alpha-L-rhamnosidase six-hairpin glycosidase" evidence="7">
    <location>
        <begin position="422"/>
        <end position="768"/>
    </location>
</feature>
<dbReference type="InterPro" id="IPR012341">
    <property type="entry name" value="6hp_glycosidase-like_sf"/>
</dbReference>
<dbReference type="Pfam" id="PF17389">
    <property type="entry name" value="Bac_rhamnosid6H"/>
    <property type="match status" value="1"/>
</dbReference>
<evidence type="ECO:0000256" key="4">
    <source>
        <dbReference type="SAM" id="MobiDB-lite"/>
    </source>
</evidence>
<dbReference type="PIRSF" id="PIRSF010631">
    <property type="entry name" value="A-rhamnsds"/>
    <property type="match status" value="1"/>
</dbReference>
<dbReference type="InterPro" id="IPR035396">
    <property type="entry name" value="Bac_rhamnosid6H"/>
</dbReference>
<evidence type="ECO:0000259" key="7">
    <source>
        <dbReference type="Pfam" id="PF17389"/>
    </source>
</evidence>
<dbReference type="Gene3D" id="2.60.40.10">
    <property type="entry name" value="Immunoglobulins"/>
    <property type="match status" value="1"/>
</dbReference>
<dbReference type="RefSeq" id="WP_156607297.1">
    <property type="nucleotide sequence ID" value="NZ_WPCU01000003.1"/>
</dbReference>
<dbReference type="InterPro" id="IPR008928">
    <property type="entry name" value="6-hairpin_glycosidase_sf"/>
</dbReference>
<dbReference type="InterPro" id="IPR013737">
    <property type="entry name" value="Bac_rhamnosid_N"/>
</dbReference>
<keyword evidence="10" id="KW-1185">Reference proteome</keyword>
<evidence type="ECO:0000259" key="8">
    <source>
        <dbReference type="Pfam" id="PF17390"/>
    </source>
</evidence>
<evidence type="ECO:0000259" key="5">
    <source>
        <dbReference type="Pfam" id="PF05592"/>
    </source>
</evidence>
<dbReference type="EMBL" id="WPCU01000003">
    <property type="protein sequence ID" value="MVA74692.1"/>
    <property type="molecule type" value="Genomic_DNA"/>
</dbReference>
<organism evidence="9 10">
    <name type="scientific">Auraticoccus cholistanensis</name>
    <dbReference type="NCBI Taxonomy" id="2656650"/>
    <lineage>
        <taxon>Bacteria</taxon>
        <taxon>Bacillati</taxon>
        <taxon>Actinomycetota</taxon>
        <taxon>Actinomycetes</taxon>
        <taxon>Propionibacteriales</taxon>
        <taxon>Propionibacteriaceae</taxon>
        <taxon>Auraticoccus</taxon>
    </lineage>
</organism>
<gene>
    <name evidence="9" type="ORF">GC722_01385</name>
</gene>
<dbReference type="GO" id="GO:0005975">
    <property type="term" value="P:carbohydrate metabolic process"/>
    <property type="evidence" value="ECO:0007669"/>
    <property type="project" value="InterPro"/>
</dbReference>
<dbReference type="InterPro" id="IPR016007">
    <property type="entry name" value="Alpha_rhamnosid"/>
</dbReference>
<dbReference type="InterPro" id="IPR035398">
    <property type="entry name" value="Bac_rhamnosid_C"/>
</dbReference>
<feature type="region of interest" description="Disordered" evidence="4">
    <location>
        <begin position="88"/>
        <end position="107"/>
    </location>
</feature>
<dbReference type="Pfam" id="PF17390">
    <property type="entry name" value="Bac_rhamnosid_C"/>
    <property type="match status" value="1"/>
</dbReference>
<evidence type="ECO:0000259" key="6">
    <source>
        <dbReference type="Pfam" id="PF08531"/>
    </source>
</evidence>
<dbReference type="Proteomes" id="UP000435304">
    <property type="component" value="Unassembled WGS sequence"/>
</dbReference>
<dbReference type="PANTHER" id="PTHR33307:SF6">
    <property type="entry name" value="ALPHA-RHAMNOSIDASE (EUROFUNG)-RELATED"/>
    <property type="match status" value="1"/>
</dbReference>
<dbReference type="Pfam" id="PF05592">
    <property type="entry name" value="Bac_rhamnosid"/>
    <property type="match status" value="1"/>
</dbReference>
<dbReference type="GO" id="GO:0030596">
    <property type="term" value="F:alpha-L-rhamnosidase activity"/>
    <property type="evidence" value="ECO:0007669"/>
    <property type="project" value="UniProtKB-EC"/>
</dbReference>
<dbReference type="Pfam" id="PF25788">
    <property type="entry name" value="Ig_Rha78A_N"/>
    <property type="match status" value="1"/>
</dbReference>
<feature type="region of interest" description="Disordered" evidence="4">
    <location>
        <begin position="18"/>
        <end position="42"/>
    </location>
</feature>
<dbReference type="PANTHER" id="PTHR33307">
    <property type="entry name" value="ALPHA-RHAMNOSIDASE (EUROFUNG)"/>
    <property type="match status" value="1"/>
</dbReference>
<sequence>MDTPAAPTRLRFDHLDAPVLGTGNPEPRLSWQVPSAPDGWRQRGSQIEVTRDDGRTQLFDRDDAEQVLVPWPAAPLTSREAATVRVRVRGGNGDGGENGSGDEDGAWSAWSEPARVEAGLLDPADWQAVCIGPAEADGPAPVLGASVELDEVVSARLYVTALGLYRARINGRRVGTDELAPGWTAYQARLPYRTFDVTDHLRAGRNDLELLVGNGWWSGRIGYEKQRGKYGSERGALAQLEVVTASGRRVLATGEHWRAGRSGILADDLFDGQTTDLTAAPPQLSEPVRALPLDPAVLVAPTGPAIAVTEEVAAVELSEPRPGVTRIDFGQNLVGWVRLAVRGADGGEVVVRHAEVLEHGELGVRPLRTARATDRYLLPADGGEHVLEPCFTFHGFRYAEVTGVAGLRPEDVQAVVLHSDLRRTGWFECSDERLNQLHRNVVWGMRGNFVGVPTDCPQRDERLGWTGDIQVFAPTATYLFDTAGFLQSWLGDVSAEQHPDGTVPWVVPDVLTSPSPPTAAWGDAAVVVPDVLHRAYGDADVLRTQLGSMRGWVDRVAAEAGADLLWTGGFQFGDWLDPAAPPDDPFAARVDADLVATACFARCARILADAAAVVGAEQDARRYGALADGVREAFAAQYVTPGGRMVSDSVTAYAMALEWDLLPDAARPAAGRRLADLVRAEDFRVATGFVGTPLVTDALTRAGYPEVAYRLLLQTDCPSWLYQVQMGATTIWERWDSMLPDGTINPGQMTSFNHYALGAVADWLHRTVAGLAIGAPGYREVVVRPVPTRRLDHASTRHASPYGEIRVGWSRRGTEVGVHAELPVGVSATVWLPGAGQPQRVGPGSHEWVVADPSLLPREIRTIADVLDDAELWRRVVEVVAGPGEVSGAGELAARLGRYLGASVADLALRAAPPFKAHLAEQLRPRLDAVLAEAAASR</sequence>
<dbReference type="InterPro" id="IPR013783">
    <property type="entry name" value="Ig-like_fold"/>
</dbReference>